<evidence type="ECO:0000256" key="1">
    <source>
        <dbReference type="ARBA" id="ARBA00000832"/>
    </source>
</evidence>
<evidence type="ECO:0000256" key="7">
    <source>
        <dbReference type="RuleBase" id="RU365095"/>
    </source>
</evidence>
<keyword evidence="7" id="KW-0378">Hydrolase</keyword>
<evidence type="ECO:0000313" key="10">
    <source>
        <dbReference type="Proteomes" id="UP000609879"/>
    </source>
</evidence>
<dbReference type="EC" id="3.1.1.31" evidence="5 7"/>
<evidence type="ECO:0000256" key="3">
    <source>
        <dbReference type="ARBA" id="ARBA00004961"/>
    </source>
</evidence>
<dbReference type="CDD" id="cd01400">
    <property type="entry name" value="6PGL"/>
    <property type="match status" value="1"/>
</dbReference>
<evidence type="ECO:0000313" key="9">
    <source>
        <dbReference type="EMBL" id="GID76208.1"/>
    </source>
</evidence>
<dbReference type="NCBIfam" id="TIGR01198">
    <property type="entry name" value="pgl"/>
    <property type="match status" value="1"/>
</dbReference>
<evidence type="ECO:0000256" key="5">
    <source>
        <dbReference type="ARBA" id="ARBA00013198"/>
    </source>
</evidence>
<dbReference type="PANTHER" id="PTHR11054">
    <property type="entry name" value="6-PHOSPHOGLUCONOLACTONASE"/>
    <property type="match status" value="1"/>
</dbReference>
<dbReference type="SUPFAM" id="SSF100950">
    <property type="entry name" value="NagB/RpiA/CoA transferase-like"/>
    <property type="match status" value="1"/>
</dbReference>
<comment type="caution">
    <text evidence="9">The sequence shown here is derived from an EMBL/GenBank/DDBJ whole genome shotgun (WGS) entry which is preliminary data.</text>
</comment>
<proteinExistence type="inferred from homology"/>
<comment type="similarity">
    <text evidence="4 7">Belongs to the glucosamine/galactosamine-6-phosphate isomerase family. 6-phosphogluconolactonase subfamily.</text>
</comment>
<evidence type="ECO:0000259" key="8">
    <source>
        <dbReference type="Pfam" id="PF01182"/>
    </source>
</evidence>
<sequence length="246" mass="25500">MSKTLVVVVPDADILAATVASRLVAKIVDAQAERGTASVVLTGGRIAGKVLHTLKDLPAAAAIDWSHVDLWWGDERFLPAGDADRNETQARAALLDALPLDPARVHAMPASDGPDGDDAEAAAARYAAELRLGGADVPPFDVLMLGVGEDGHVASLFPEHPVLNETGTTAAVHNSPKPPPNRITLTMPTIQSADEVWLIAAGPDKTESVGKALNGDKLLPAAHATGASKTYWLLDKAAAANVAARS</sequence>
<dbReference type="RefSeq" id="WP_203768231.1">
    <property type="nucleotide sequence ID" value="NZ_BAAABO010000007.1"/>
</dbReference>
<dbReference type="InterPro" id="IPR037171">
    <property type="entry name" value="NagB/RpiA_transferase-like"/>
</dbReference>
<evidence type="ECO:0000256" key="2">
    <source>
        <dbReference type="ARBA" id="ARBA00002681"/>
    </source>
</evidence>
<dbReference type="InterPro" id="IPR005900">
    <property type="entry name" value="6-phosphogluconolactonase_DevB"/>
</dbReference>
<reference evidence="9 10" key="1">
    <citation type="submission" date="2021-01" db="EMBL/GenBank/DDBJ databases">
        <title>Whole genome shotgun sequence of Actinoplanes deccanensis NBRC 13994.</title>
        <authorList>
            <person name="Komaki H."/>
            <person name="Tamura T."/>
        </authorList>
    </citation>
    <scope>NUCLEOTIDE SEQUENCE [LARGE SCALE GENOMIC DNA]</scope>
    <source>
        <strain evidence="9 10">NBRC 13994</strain>
    </source>
</reference>
<evidence type="ECO:0000256" key="4">
    <source>
        <dbReference type="ARBA" id="ARBA00010662"/>
    </source>
</evidence>
<accession>A0ABQ3Y892</accession>
<dbReference type="Pfam" id="PF01182">
    <property type="entry name" value="Glucosamine_iso"/>
    <property type="match status" value="1"/>
</dbReference>
<dbReference type="Proteomes" id="UP000609879">
    <property type="component" value="Unassembled WGS sequence"/>
</dbReference>
<name>A0ABQ3Y892_9ACTN</name>
<dbReference type="PANTHER" id="PTHR11054:SF0">
    <property type="entry name" value="6-PHOSPHOGLUCONOLACTONASE"/>
    <property type="match status" value="1"/>
</dbReference>
<keyword evidence="10" id="KW-1185">Reference proteome</keyword>
<feature type="domain" description="Glucosamine/galactosamine-6-phosphate isomerase" evidence="8">
    <location>
        <begin position="10"/>
        <end position="232"/>
    </location>
</feature>
<protein>
    <recommendedName>
        <fullName evidence="6 7">6-phosphogluconolactonase</fullName>
        <shortName evidence="7">6PGL</shortName>
        <ecNumber evidence="5 7">3.1.1.31</ecNumber>
    </recommendedName>
</protein>
<comment type="function">
    <text evidence="2 7">Hydrolysis of 6-phosphogluconolactone to 6-phosphogluconate.</text>
</comment>
<comment type="catalytic activity">
    <reaction evidence="1 7">
        <text>6-phospho-D-glucono-1,5-lactone + H2O = 6-phospho-D-gluconate + H(+)</text>
        <dbReference type="Rhea" id="RHEA:12556"/>
        <dbReference type="ChEBI" id="CHEBI:15377"/>
        <dbReference type="ChEBI" id="CHEBI:15378"/>
        <dbReference type="ChEBI" id="CHEBI:57955"/>
        <dbReference type="ChEBI" id="CHEBI:58759"/>
        <dbReference type="EC" id="3.1.1.31"/>
    </reaction>
</comment>
<evidence type="ECO:0000256" key="6">
    <source>
        <dbReference type="ARBA" id="ARBA00020337"/>
    </source>
</evidence>
<dbReference type="InterPro" id="IPR039104">
    <property type="entry name" value="6PGL"/>
</dbReference>
<dbReference type="Gene3D" id="3.40.50.1360">
    <property type="match status" value="1"/>
</dbReference>
<comment type="pathway">
    <text evidence="3 7">Carbohydrate degradation; pentose phosphate pathway; D-ribulose 5-phosphate from D-glucose 6-phosphate (oxidative stage): step 2/3.</text>
</comment>
<dbReference type="EMBL" id="BOMI01000094">
    <property type="protein sequence ID" value="GID76208.1"/>
    <property type="molecule type" value="Genomic_DNA"/>
</dbReference>
<gene>
    <name evidence="7 9" type="primary">pgl</name>
    <name evidence="9" type="ORF">Ade02nite_48490</name>
</gene>
<organism evidence="9 10">
    <name type="scientific">Paractinoplanes deccanensis</name>
    <dbReference type="NCBI Taxonomy" id="113561"/>
    <lineage>
        <taxon>Bacteria</taxon>
        <taxon>Bacillati</taxon>
        <taxon>Actinomycetota</taxon>
        <taxon>Actinomycetes</taxon>
        <taxon>Micromonosporales</taxon>
        <taxon>Micromonosporaceae</taxon>
        <taxon>Paractinoplanes</taxon>
    </lineage>
</organism>
<dbReference type="InterPro" id="IPR006148">
    <property type="entry name" value="Glc/Gal-6P_isomerase"/>
</dbReference>